<dbReference type="InterPro" id="IPR053197">
    <property type="entry name" value="F-box_SCFL_complex_component"/>
</dbReference>
<evidence type="ECO:0000313" key="2">
    <source>
        <dbReference type="EMBL" id="CAL4994854.1"/>
    </source>
</evidence>
<reference evidence="3" key="1">
    <citation type="submission" date="2024-06" db="EMBL/GenBank/DDBJ databases">
        <authorList>
            <person name="Ryan C."/>
        </authorList>
    </citation>
    <scope>NUCLEOTIDE SEQUENCE [LARGE SCALE GENOMIC DNA]</scope>
</reference>
<evidence type="ECO:0000259" key="1">
    <source>
        <dbReference type="Pfam" id="PF00646"/>
    </source>
</evidence>
<dbReference type="InterPro" id="IPR001810">
    <property type="entry name" value="F-box_dom"/>
</dbReference>
<dbReference type="SUPFAM" id="SSF52047">
    <property type="entry name" value="RNI-like"/>
    <property type="match status" value="1"/>
</dbReference>
<proteinExistence type="predicted"/>
<dbReference type="Pfam" id="PF00646">
    <property type="entry name" value="F-box"/>
    <property type="match status" value="1"/>
</dbReference>
<dbReference type="PANTHER" id="PTHR34223:SF47">
    <property type="entry name" value="OS11G0207800 PROTEIN"/>
    <property type="match status" value="1"/>
</dbReference>
<dbReference type="Gene3D" id="1.20.1280.50">
    <property type="match status" value="1"/>
</dbReference>
<dbReference type="CDD" id="cd22160">
    <property type="entry name" value="F-box_AtFBL13-like"/>
    <property type="match status" value="1"/>
</dbReference>
<name>A0ABC9B8Z2_9POAL</name>
<protein>
    <recommendedName>
        <fullName evidence="1">F-box domain-containing protein</fullName>
    </recommendedName>
</protein>
<dbReference type="Gene3D" id="3.80.10.10">
    <property type="entry name" value="Ribonuclease Inhibitor"/>
    <property type="match status" value="1"/>
</dbReference>
<gene>
    <name evidence="2" type="ORF">URODEC1_LOCUS62099</name>
</gene>
<dbReference type="SUPFAM" id="SSF81383">
    <property type="entry name" value="F-box domain"/>
    <property type="match status" value="1"/>
</dbReference>
<dbReference type="InterPro" id="IPR053781">
    <property type="entry name" value="F-box_AtFBL13-like"/>
</dbReference>
<feature type="domain" description="F-box" evidence="1">
    <location>
        <begin position="8"/>
        <end position="43"/>
    </location>
</feature>
<keyword evidence="3" id="KW-1185">Reference proteome</keyword>
<reference evidence="2 3" key="2">
    <citation type="submission" date="2024-10" db="EMBL/GenBank/DDBJ databases">
        <authorList>
            <person name="Ryan C."/>
        </authorList>
    </citation>
    <scope>NUCLEOTIDE SEQUENCE [LARGE SCALE GENOMIC DNA]</scope>
</reference>
<dbReference type="Proteomes" id="UP001497457">
    <property type="component" value="Chromosome 24b"/>
</dbReference>
<accession>A0ABC9B8Z2</accession>
<dbReference type="InterPro" id="IPR032675">
    <property type="entry name" value="LRR_dom_sf"/>
</dbReference>
<evidence type="ECO:0000313" key="3">
    <source>
        <dbReference type="Proteomes" id="UP001497457"/>
    </source>
</evidence>
<dbReference type="InterPro" id="IPR036047">
    <property type="entry name" value="F-box-like_dom_sf"/>
</dbReference>
<dbReference type="EMBL" id="OZ075134">
    <property type="protein sequence ID" value="CAL4994854.1"/>
    <property type="molecule type" value="Genomic_DNA"/>
</dbReference>
<organism evidence="2 3">
    <name type="scientific">Urochloa decumbens</name>
    <dbReference type="NCBI Taxonomy" id="240449"/>
    <lineage>
        <taxon>Eukaryota</taxon>
        <taxon>Viridiplantae</taxon>
        <taxon>Streptophyta</taxon>
        <taxon>Embryophyta</taxon>
        <taxon>Tracheophyta</taxon>
        <taxon>Spermatophyta</taxon>
        <taxon>Magnoliopsida</taxon>
        <taxon>Liliopsida</taxon>
        <taxon>Poales</taxon>
        <taxon>Poaceae</taxon>
        <taxon>PACMAD clade</taxon>
        <taxon>Panicoideae</taxon>
        <taxon>Panicodae</taxon>
        <taxon>Paniceae</taxon>
        <taxon>Melinidinae</taxon>
        <taxon>Urochloa</taxon>
    </lineage>
</organism>
<dbReference type="AlphaFoldDB" id="A0ABC9B8Z2"/>
<dbReference type="PANTHER" id="PTHR34223">
    <property type="entry name" value="OS11G0201299 PROTEIN"/>
    <property type="match status" value="1"/>
</dbReference>
<sequence length="416" mass="47439">MASGADRISDLPEGVLHHILSLLPAHDAVRTCVLAQSWRHHWRFAPAVRLAGCTGWSGGAYTFGPFVDGLLLARRGGAPLDSCDFDLDLDIDLDLGQYDVPKMERRVNSWIRRALRRQIRELRFEVTTTPRRLPLTLEDRNLASEHLTRLELMGVRGNARVLDFSCCPALVDLKMEECEVGSLEMHSPSLKHLRIRYCLFYSNYRTGMSFPSLVSFEFVTNVGRVPVLESMPSLETAKVRYDHFYDDRCDNGRLDDCGDVSCDGCYYYYGPYDYNCMFLEGLTEATDLKLSAYPDLYVFNRDLEWCPAFSKLKTLVLSRWFVSADLGAVIWFLCHAPLLEKLTLKPSKVRNSLMNSEGSYRPLEQPIKASHLQIVEIKCEDVDEIVLKILEVLNATGLPQEKIRIQCPGTAMYKDW</sequence>